<dbReference type="EMBL" id="QUNF01000002">
    <property type="protein sequence ID" value="REG92883.1"/>
    <property type="molecule type" value="Genomic_DNA"/>
</dbReference>
<proteinExistence type="predicted"/>
<comment type="caution">
    <text evidence="1">The sequence shown here is derived from an EMBL/GenBank/DDBJ whole genome shotgun (WGS) entry which is preliminary data.</text>
</comment>
<protein>
    <recommendedName>
        <fullName evidence="3">Beta-galactosidase-like protein</fullName>
    </recommendedName>
</protein>
<evidence type="ECO:0000313" key="2">
    <source>
        <dbReference type="Proteomes" id="UP000256405"/>
    </source>
</evidence>
<evidence type="ECO:0000313" key="1">
    <source>
        <dbReference type="EMBL" id="REG92883.1"/>
    </source>
</evidence>
<organism evidence="1 2">
    <name type="scientific">Algoriphagus antarcticus</name>
    <dbReference type="NCBI Taxonomy" id="238540"/>
    <lineage>
        <taxon>Bacteria</taxon>
        <taxon>Pseudomonadati</taxon>
        <taxon>Bacteroidota</taxon>
        <taxon>Cytophagia</taxon>
        <taxon>Cytophagales</taxon>
        <taxon>Cyclobacteriaceae</taxon>
        <taxon>Algoriphagus</taxon>
    </lineage>
</organism>
<sequence>MKKKYSILIGAALILLIYSAFQHLPVEAQEEDWFIFQPQNYYESNILDLSHWLDAPAGKHGFVQMRGKDLVFENGQQIKFWGANINGNNPFSLPEKAREWSQFLAKYGINGVRFHKFTWDATDGKHSTQLTPEKWENFDYFSNTLREKGIYYGWSAIYGHRVMPADSTRLLAYSEVADTDFPWAHLNGSTASLVNFAEDLQTLNIELTVNMLNHVNPHTGLKYAEDPALAFVEFQNEDNIFWGAMERTLEQTPTYRALLCRKFSDWLQAKYQTQVKLEIAWNKEGIAEGERLTEKNFYPNPNHGFFSHEYQQAVADDRPVKQHVVDKLNFLFEEQAKFYTKFLEAVRATGYKGTIVGSCWQAGTGLSHLYNLYADYQVGMIDRHNYFGGGNGHNLNTGKMTNASMLSEIGSGLFGTGLQQVSDRPFAISEWMSLIPSEWTAESAPIIAVYGMGLHGWDASFSFAIDQPSYTPTIQTPPWGGVYNVTSPTQLALYPALAMMIYRNDIQEGETIVDRRVNFDALESGVRVFDEQVIQDYDRKAFKSSFPLEAMAAGKVTLTFTEDNVADEISLLDPFKKDNGVVSNTGQLFWTEEDNGHFTINSDGTKGLVGFAKGKKIDLDNYSITTSNEFAIILLSSMDSSKGLEETDRMLVTTMARARNSGMEYNDDKTELLVVGEAPVLVEPVNLELKLPEGREFDVYILDHVGNRTGKTLKTKGNTILINGGETKAIYYEVVFR</sequence>
<reference evidence="1 2" key="1">
    <citation type="submission" date="2018-08" db="EMBL/GenBank/DDBJ databases">
        <title>Genomic Encyclopedia of Archaeal and Bacterial Type Strains, Phase II (KMG-II): from individual species to whole genera.</title>
        <authorList>
            <person name="Goeker M."/>
        </authorList>
    </citation>
    <scope>NUCLEOTIDE SEQUENCE [LARGE SCALE GENOMIC DNA]</scope>
    <source>
        <strain evidence="1 2">DSM 15986</strain>
    </source>
</reference>
<dbReference type="AlphaFoldDB" id="A0A3E0E560"/>
<dbReference type="Proteomes" id="UP000256405">
    <property type="component" value="Unassembled WGS sequence"/>
</dbReference>
<dbReference type="SUPFAM" id="SSF51445">
    <property type="entry name" value="(Trans)glycosidases"/>
    <property type="match status" value="1"/>
</dbReference>
<dbReference type="RefSeq" id="WP_086539730.1">
    <property type="nucleotide sequence ID" value="NZ_MSSW01000003.1"/>
</dbReference>
<dbReference type="Gene3D" id="3.20.20.80">
    <property type="entry name" value="Glycosidases"/>
    <property type="match status" value="1"/>
</dbReference>
<evidence type="ECO:0008006" key="3">
    <source>
        <dbReference type="Google" id="ProtNLM"/>
    </source>
</evidence>
<dbReference type="OrthoDB" id="9809937at2"/>
<dbReference type="InterPro" id="IPR017853">
    <property type="entry name" value="GH"/>
</dbReference>
<name>A0A3E0E560_9BACT</name>
<accession>A0A3E0E560</accession>
<keyword evidence="2" id="KW-1185">Reference proteome</keyword>
<gene>
    <name evidence="1" type="ORF">C8N25_102287</name>
</gene>